<dbReference type="EnsemblPlants" id="Kaladp0026s0151.1.v1.1">
    <property type="protein sequence ID" value="Kaladp0026s0151.1.v1.1"/>
    <property type="gene ID" value="Kaladp0026s0151.v1.1"/>
</dbReference>
<dbReference type="GO" id="GO:0034244">
    <property type="term" value="P:negative regulation of transcription elongation by RNA polymerase II"/>
    <property type="evidence" value="ECO:0007669"/>
    <property type="project" value="InterPro"/>
</dbReference>
<evidence type="ECO:0000256" key="3">
    <source>
        <dbReference type="ARBA" id="ARBA00022833"/>
    </source>
</evidence>
<feature type="compositionally biased region" description="Polar residues" evidence="6">
    <location>
        <begin position="222"/>
        <end position="234"/>
    </location>
</feature>
<proteinExistence type="predicted"/>
<feature type="domain" description="AIPP2-like SPOC-like" evidence="7">
    <location>
        <begin position="342"/>
        <end position="471"/>
    </location>
</feature>
<organism evidence="8 9">
    <name type="scientific">Kalanchoe fedtschenkoi</name>
    <name type="common">Lavender scallops</name>
    <name type="synonym">South American air plant</name>
    <dbReference type="NCBI Taxonomy" id="63787"/>
    <lineage>
        <taxon>Eukaryota</taxon>
        <taxon>Viridiplantae</taxon>
        <taxon>Streptophyta</taxon>
        <taxon>Embryophyta</taxon>
        <taxon>Tracheophyta</taxon>
        <taxon>Spermatophyta</taxon>
        <taxon>Magnoliopsida</taxon>
        <taxon>eudicotyledons</taxon>
        <taxon>Gunneridae</taxon>
        <taxon>Pentapetalae</taxon>
        <taxon>Saxifragales</taxon>
        <taxon>Crassulaceae</taxon>
        <taxon>Kalanchoe</taxon>
    </lineage>
</organism>
<dbReference type="Proteomes" id="UP000594263">
    <property type="component" value="Unplaced"/>
</dbReference>
<evidence type="ECO:0000256" key="1">
    <source>
        <dbReference type="ARBA" id="ARBA00022723"/>
    </source>
</evidence>
<accession>A0A7N0T927</accession>
<keyword evidence="9" id="KW-1185">Reference proteome</keyword>
<dbReference type="PANTHER" id="PTHR33304">
    <property type="match status" value="1"/>
</dbReference>
<keyword evidence="1" id="KW-0479">Metal-binding</keyword>
<dbReference type="PANTHER" id="PTHR33304:SF49">
    <property type="entry name" value="OS12G0161500 PROTEIN"/>
    <property type="match status" value="1"/>
</dbReference>
<dbReference type="Gene3D" id="3.30.40.10">
    <property type="entry name" value="Zinc/RING finger domain, C3HC4 (zinc finger)"/>
    <property type="match status" value="1"/>
</dbReference>
<dbReference type="GO" id="GO:0140566">
    <property type="term" value="F:histone reader activity"/>
    <property type="evidence" value="ECO:0007669"/>
    <property type="project" value="InterPro"/>
</dbReference>
<feature type="region of interest" description="Disordered" evidence="6">
    <location>
        <begin position="264"/>
        <end position="297"/>
    </location>
</feature>
<evidence type="ECO:0000256" key="5">
    <source>
        <dbReference type="ARBA" id="ARBA00023163"/>
    </source>
</evidence>
<keyword evidence="3" id="KW-0862">Zinc</keyword>
<dbReference type="InterPro" id="IPR013083">
    <property type="entry name" value="Znf_RING/FYVE/PHD"/>
</dbReference>
<evidence type="ECO:0000313" key="9">
    <source>
        <dbReference type="Proteomes" id="UP000594263"/>
    </source>
</evidence>
<dbReference type="GO" id="GO:0008270">
    <property type="term" value="F:zinc ion binding"/>
    <property type="evidence" value="ECO:0007669"/>
    <property type="project" value="UniProtKB-KW"/>
</dbReference>
<evidence type="ECO:0000256" key="2">
    <source>
        <dbReference type="ARBA" id="ARBA00022771"/>
    </source>
</evidence>
<dbReference type="InterPro" id="IPR056280">
    <property type="entry name" value="AIPP2-like_SPOC"/>
</dbReference>
<evidence type="ECO:0000313" key="8">
    <source>
        <dbReference type="EnsemblPlants" id="Kaladp0026s0151.1.v1.1"/>
    </source>
</evidence>
<keyword evidence="4" id="KW-0805">Transcription regulation</keyword>
<name>A0A7N0T927_KALFE</name>
<feature type="region of interest" description="Disordered" evidence="6">
    <location>
        <begin position="221"/>
        <end position="247"/>
    </location>
</feature>
<dbReference type="InterPro" id="IPR049914">
    <property type="entry name" value="PHD1-3/5-6"/>
</dbReference>
<protein>
    <recommendedName>
        <fullName evidence="7">AIPP2-like SPOC-like domain-containing protein</fullName>
    </recommendedName>
</protein>
<dbReference type="Gramene" id="Kaladp0026s0151.1.v1.1">
    <property type="protein sequence ID" value="Kaladp0026s0151.1.v1.1"/>
    <property type="gene ID" value="Kaladp0026s0151.v1.1"/>
</dbReference>
<dbReference type="Pfam" id="PF23121">
    <property type="entry name" value="SPOC_AIPP2"/>
    <property type="match status" value="1"/>
</dbReference>
<evidence type="ECO:0000256" key="4">
    <source>
        <dbReference type="ARBA" id="ARBA00023015"/>
    </source>
</evidence>
<dbReference type="AlphaFoldDB" id="A0A7N0T927"/>
<reference evidence="8" key="1">
    <citation type="submission" date="2021-01" db="UniProtKB">
        <authorList>
            <consortium name="EnsemblPlants"/>
        </authorList>
    </citation>
    <scope>IDENTIFICATION</scope>
</reference>
<evidence type="ECO:0000259" key="7">
    <source>
        <dbReference type="Pfam" id="PF23121"/>
    </source>
</evidence>
<sequence>MNVCFICGDKGRVEELIYCVKCKSQVSVVHRYCKRAEEGEMGGWTCDDCHGETKMKLREASRKSIRMEGRWVQKSNYRAKIYKPTKSDTARNSLNDAQDNFQRLEQWKACYICGLEGIISDLNDCVKCHHLFVHRQCQLPGKDESPEWMCDPCIEKLRKELAQPPKNILQIPRMRAGWMPNKKLSEKPHKSSFQDKIFRKKSGVRLSQKFEHDWALKKVNKVPTTHSQSASLPSNAIHPKAKPRRKPMTDYSDIFGDHNRIANTAASKATKEPSKIAQDRHWEDDEPRDDNASDKNGFISCNELEVQPLEQMDQSFKDAWQVDAANWSLDNVPAEPFKNSIWRGNVFIQFGNHKADMELHCHLSTKSSSEVAKAVKALPTRVGFSVRFRTDICPRRLDMSTLTDKAIAVYFLPRYERDEKVYDDIVDKMTKHDLALLYETPSNNQNVLIFPSSLLPMESWRIQKKYYMWAILEQKREIDGDILHCCRNGVCDLLVRFKGKVNIILCIRIKICVF</sequence>
<keyword evidence="5" id="KW-0804">Transcription</keyword>
<dbReference type="InterPro" id="IPR011011">
    <property type="entry name" value="Znf_FYVE_PHD"/>
</dbReference>
<keyword evidence="2" id="KW-0863">Zinc-finger</keyword>
<dbReference type="SUPFAM" id="SSF57903">
    <property type="entry name" value="FYVE/PHD zinc finger"/>
    <property type="match status" value="1"/>
</dbReference>
<feature type="compositionally biased region" description="Basic and acidic residues" evidence="6">
    <location>
        <begin position="269"/>
        <end position="293"/>
    </location>
</feature>
<evidence type="ECO:0000256" key="6">
    <source>
        <dbReference type="SAM" id="MobiDB-lite"/>
    </source>
</evidence>